<evidence type="ECO:0000313" key="6">
    <source>
        <dbReference type="Proteomes" id="UP001205906"/>
    </source>
</evidence>
<comment type="subcellular location">
    <subcellularLocation>
        <location evidence="1">Membrane</location>
    </subcellularLocation>
</comment>
<protein>
    <submittedName>
        <fullName evidence="5">Autotransporter assembly complex protein TamA</fullName>
    </submittedName>
</protein>
<feature type="domain" description="Bacterial surface antigen (D15)" evidence="4">
    <location>
        <begin position="321"/>
        <end position="638"/>
    </location>
</feature>
<proteinExistence type="predicted"/>
<evidence type="ECO:0000259" key="4">
    <source>
        <dbReference type="Pfam" id="PF01103"/>
    </source>
</evidence>
<dbReference type="Gene3D" id="2.40.160.50">
    <property type="entry name" value="membrane protein fhac: a member of the omp85/tpsb transporter family"/>
    <property type="match status" value="1"/>
</dbReference>
<name>A0ABT1C2X1_9HYPH</name>
<dbReference type="Proteomes" id="UP001205906">
    <property type="component" value="Unassembled WGS sequence"/>
</dbReference>
<organism evidence="5 6">
    <name type="scientific">Mesorhizobium liriopis</name>
    <dbReference type="NCBI Taxonomy" id="2953882"/>
    <lineage>
        <taxon>Bacteria</taxon>
        <taxon>Pseudomonadati</taxon>
        <taxon>Pseudomonadota</taxon>
        <taxon>Alphaproteobacteria</taxon>
        <taxon>Hyphomicrobiales</taxon>
        <taxon>Phyllobacteriaceae</taxon>
        <taxon>Mesorhizobium</taxon>
    </lineage>
</organism>
<keyword evidence="3" id="KW-0472">Membrane</keyword>
<dbReference type="PANTHER" id="PTHR12815:SF42">
    <property type="entry name" value="BACTERIAL SURFACE ANTIGEN (D15) DOMAIN-CONTAINING PROTEIN"/>
    <property type="match status" value="1"/>
</dbReference>
<dbReference type="Pfam" id="PF01103">
    <property type="entry name" value="Omp85"/>
    <property type="match status" value="1"/>
</dbReference>
<gene>
    <name evidence="5" type="ORF">NGM99_00920</name>
</gene>
<dbReference type="InterPro" id="IPR000184">
    <property type="entry name" value="Bac_surfAg_D15"/>
</dbReference>
<keyword evidence="2" id="KW-0812">Transmembrane</keyword>
<keyword evidence="2" id="KW-1134">Transmembrane beta strand</keyword>
<evidence type="ECO:0000313" key="5">
    <source>
        <dbReference type="EMBL" id="MCO6048351.1"/>
    </source>
</evidence>
<dbReference type="EMBL" id="JAMXQS010000001">
    <property type="protein sequence ID" value="MCO6048351.1"/>
    <property type="molecule type" value="Genomic_DNA"/>
</dbReference>
<evidence type="ECO:0000256" key="1">
    <source>
        <dbReference type="ARBA" id="ARBA00004370"/>
    </source>
</evidence>
<evidence type="ECO:0000256" key="2">
    <source>
        <dbReference type="ARBA" id="ARBA00022452"/>
    </source>
</evidence>
<dbReference type="PANTHER" id="PTHR12815">
    <property type="entry name" value="SORTING AND ASSEMBLY MACHINERY SAMM50 PROTEIN FAMILY MEMBER"/>
    <property type="match status" value="1"/>
</dbReference>
<keyword evidence="6" id="KW-1185">Reference proteome</keyword>
<comment type="caution">
    <text evidence="5">The sequence shown here is derived from an EMBL/GenBank/DDBJ whole genome shotgun (WGS) entry which is preliminary data.</text>
</comment>
<evidence type="ECO:0000256" key="3">
    <source>
        <dbReference type="ARBA" id="ARBA00023136"/>
    </source>
</evidence>
<accession>A0ABT1C2X1</accession>
<sequence length="638" mass="68643">MSATPHPATAFELFGKKFFEKSDEEKAADVIGEPQNYTVEIQVSGDDDDLKGAVEGASSLYADRDEPASGASGLLAKARNDYKRILNTMYAQGRYGPTISIRVDGREAADLAPDTMLPDPAAVVVSVEPGPEFRFGKAEILRRAPPATNRFDEVEAPEKQGFVSGEVAKSGAIIGAGRLQVEAWRQQGHPKAEVAEQRVVAAHDQNIVDATLNIDPGPYAVYGPVTVQGTDRMAPEFVAFMAGLTPGAEYDPDDLKRASDRYARLDVFRAARLQEADAVNPDGTLPITVIAQERPLRRFGVGASYSTLDGAGIEAYWLHRNLFGRAERLRFDARVAGVGGTNNGSGEFSADPADLTYRLGATFTKPGVYTPDTDFAASLIGDREVLEPYTRTGVNAQVGFTQIFDERLSGKIFAEAGYDHFLEEPFDDREREFVSVGLLGGLTYDDRNNKTNATQGYYLDLQARPYYEIEYGNPTLQLIAEGRTYFGFGEDDPFVLAGRLKIGSLLGPDLDEAAPDRLFFAGGGGSVRGYAYRNIGLPVLNADGEDTGDVSGGKSLVEGSLEARVKVTQAIGLVGFVDAGTVGAESFPKFDEDIKIGTGVGLRYLTGLGPIRLDVAVPVDPGKNDPSFAFYVGIGQAF</sequence>
<reference evidence="5 6" key="1">
    <citation type="submission" date="2022-06" db="EMBL/GenBank/DDBJ databases">
        <title>Mesorhizobium sp. strain RP14 Genome sequencing and assembly.</title>
        <authorList>
            <person name="Kim I."/>
        </authorList>
    </citation>
    <scope>NUCLEOTIDE SEQUENCE [LARGE SCALE GENOMIC DNA]</scope>
    <source>
        <strain evidence="6">RP14(2022)</strain>
    </source>
</reference>
<dbReference type="InterPro" id="IPR039910">
    <property type="entry name" value="D15-like"/>
</dbReference>